<evidence type="ECO:0000313" key="3">
    <source>
        <dbReference type="EMBL" id="MDP9837018.1"/>
    </source>
</evidence>
<keyword evidence="3" id="KW-0548">Nucleotidyltransferase</keyword>
<keyword evidence="1" id="KW-0460">Magnesium</keyword>
<dbReference type="PANTHER" id="PTHR43777">
    <property type="entry name" value="MOLYBDENUM COFACTOR CYTIDYLYLTRANSFERASE"/>
    <property type="match status" value="1"/>
</dbReference>
<reference evidence="3 4" key="1">
    <citation type="submission" date="2023-07" db="EMBL/GenBank/DDBJ databases">
        <title>Sorghum-associated microbial communities from plants grown in Nebraska, USA.</title>
        <authorList>
            <person name="Schachtman D."/>
        </authorList>
    </citation>
    <scope>NUCLEOTIDE SEQUENCE [LARGE SCALE GENOMIC DNA]</scope>
    <source>
        <strain evidence="3 4">DS1307</strain>
    </source>
</reference>
<comment type="caution">
    <text evidence="3">The sequence shown here is derived from an EMBL/GenBank/DDBJ whole genome shotgun (WGS) entry which is preliminary data.</text>
</comment>
<dbReference type="GO" id="GO:0061602">
    <property type="term" value="F:molybdenum cofactor cytidylyltransferase activity"/>
    <property type="evidence" value="ECO:0007669"/>
    <property type="project" value="UniProtKB-EC"/>
</dbReference>
<dbReference type="Pfam" id="PF12804">
    <property type="entry name" value="NTP_transf_3"/>
    <property type="match status" value="1"/>
</dbReference>
<accession>A0ABT9PS91</accession>
<dbReference type="CDD" id="cd04182">
    <property type="entry name" value="GT_2_like_f"/>
    <property type="match status" value="1"/>
</dbReference>
<dbReference type="SUPFAM" id="SSF53448">
    <property type="entry name" value="Nucleotide-diphospho-sugar transferases"/>
    <property type="match status" value="1"/>
</dbReference>
<gene>
    <name evidence="3" type="ORF">J2T09_001770</name>
</gene>
<protein>
    <submittedName>
        <fullName evidence="3">Molybdenum cofactor cytidylyltransferase</fullName>
        <ecNumber evidence="3">2.7.7.76</ecNumber>
    </submittedName>
</protein>
<proteinExistence type="predicted"/>
<dbReference type="Proteomes" id="UP001241472">
    <property type="component" value="Unassembled WGS sequence"/>
</dbReference>
<dbReference type="Gene3D" id="3.90.550.10">
    <property type="entry name" value="Spore Coat Polysaccharide Biosynthesis Protein SpsA, Chain A"/>
    <property type="match status" value="1"/>
</dbReference>
<dbReference type="InterPro" id="IPR029044">
    <property type="entry name" value="Nucleotide-diphossugar_trans"/>
</dbReference>
<organism evidence="3 4">
    <name type="scientific">Neorhizobium huautlense</name>
    <dbReference type="NCBI Taxonomy" id="67774"/>
    <lineage>
        <taxon>Bacteria</taxon>
        <taxon>Pseudomonadati</taxon>
        <taxon>Pseudomonadota</taxon>
        <taxon>Alphaproteobacteria</taxon>
        <taxon>Hyphomicrobiales</taxon>
        <taxon>Rhizobiaceae</taxon>
        <taxon>Rhizobium/Agrobacterium group</taxon>
        <taxon>Neorhizobium</taxon>
    </lineage>
</organism>
<dbReference type="InterPro" id="IPR025877">
    <property type="entry name" value="MobA-like_NTP_Trfase"/>
</dbReference>
<dbReference type="EC" id="2.7.7.76" evidence="3"/>
<keyword evidence="4" id="KW-1185">Reference proteome</keyword>
<keyword evidence="3" id="KW-0808">Transferase</keyword>
<dbReference type="RefSeq" id="WP_306833338.1">
    <property type="nucleotide sequence ID" value="NZ_JAUSRF010000005.1"/>
</dbReference>
<dbReference type="EMBL" id="JAUSRF010000005">
    <property type="protein sequence ID" value="MDP9837018.1"/>
    <property type="molecule type" value="Genomic_DNA"/>
</dbReference>
<evidence type="ECO:0000259" key="2">
    <source>
        <dbReference type="Pfam" id="PF12804"/>
    </source>
</evidence>
<evidence type="ECO:0000313" key="4">
    <source>
        <dbReference type="Proteomes" id="UP001241472"/>
    </source>
</evidence>
<evidence type="ECO:0000256" key="1">
    <source>
        <dbReference type="ARBA" id="ARBA00022842"/>
    </source>
</evidence>
<name>A0ABT9PS91_9HYPH</name>
<dbReference type="PANTHER" id="PTHR43777:SF1">
    <property type="entry name" value="MOLYBDENUM COFACTOR CYTIDYLYLTRANSFERASE"/>
    <property type="match status" value="1"/>
</dbReference>
<feature type="domain" description="MobA-like NTP transferase" evidence="2">
    <location>
        <begin position="22"/>
        <end position="184"/>
    </location>
</feature>
<sequence>MDKSLPTAGKIDRSTSPSVSIVMLAAGRSSRMKNQGHKLLARFDGVPLLRKSVLSAIGSDCQTVVVVIGEQHSVLKENIADLDARVVENLGYASGMASSIRVGVMAAQANKPDGILIALADMPAIETAQLDRLITAFREHQGACVIRATANDRPGNPVIFPSFWFERLKGLVGDVGARALLKDNAAAIVDVDIGEAARLDVDTPEELIAAGGVPFTGNTHGTV</sequence>